<gene>
    <name evidence="3" type="primary">rebO</name>
    <name evidence="3" type="ORF">OJF2_02950</name>
</gene>
<keyword evidence="3" id="KW-0560">Oxidoreductase</keyword>
<feature type="domain" description="Amine oxidase" evidence="2">
    <location>
        <begin position="75"/>
        <end position="511"/>
    </location>
</feature>
<dbReference type="EMBL" id="CP042997">
    <property type="protein sequence ID" value="QEH31830.1"/>
    <property type="molecule type" value="Genomic_DNA"/>
</dbReference>
<reference evidence="3 4" key="1">
    <citation type="submission" date="2019-08" db="EMBL/GenBank/DDBJ databases">
        <title>Deep-cultivation of Planctomycetes and their phenomic and genomic characterization uncovers novel biology.</title>
        <authorList>
            <person name="Wiegand S."/>
            <person name="Jogler M."/>
            <person name="Boedeker C."/>
            <person name="Pinto D."/>
            <person name="Vollmers J."/>
            <person name="Rivas-Marin E."/>
            <person name="Kohn T."/>
            <person name="Peeters S.H."/>
            <person name="Heuer A."/>
            <person name="Rast P."/>
            <person name="Oberbeckmann S."/>
            <person name="Bunk B."/>
            <person name="Jeske O."/>
            <person name="Meyerdierks A."/>
            <person name="Storesund J.E."/>
            <person name="Kallscheuer N."/>
            <person name="Luecker S."/>
            <person name="Lage O.M."/>
            <person name="Pohl T."/>
            <person name="Merkel B.J."/>
            <person name="Hornburger P."/>
            <person name="Mueller R.-W."/>
            <person name="Bruemmer F."/>
            <person name="Labrenz M."/>
            <person name="Spormann A.M."/>
            <person name="Op den Camp H."/>
            <person name="Overmann J."/>
            <person name="Amann R."/>
            <person name="Jetten M.S.M."/>
            <person name="Mascher T."/>
            <person name="Medema M.H."/>
            <person name="Devos D.P."/>
            <person name="Kaster A.-K."/>
            <person name="Ovreas L."/>
            <person name="Rohde M."/>
            <person name="Galperin M.Y."/>
            <person name="Jogler C."/>
        </authorList>
    </citation>
    <scope>NUCLEOTIDE SEQUENCE [LARGE SCALE GENOMIC DNA]</scope>
    <source>
        <strain evidence="3 4">OJF2</strain>
    </source>
</reference>
<evidence type="ECO:0000256" key="1">
    <source>
        <dbReference type="ARBA" id="ARBA00005995"/>
    </source>
</evidence>
<dbReference type="KEGG" id="agv:OJF2_02950"/>
<evidence type="ECO:0000259" key="2">
    <source>
        <dbReference type="Pfam" id="PF01593"/>
    </source>
</evidence>
<dbReference type="RefSeq" id="WP_168221529.1">
    <property type="nucleotide sequence ID" value="NZ_CP042997.1"/>
</dbReference>
<organism evidence="3 4">
    <name type="scientific">Aquisphaera giovannonii</name>
    <dbReference type="NCBI Taxonomy" id="406548"/>
    <lineage>
        <taxon>Bacteria</taxon>
        <taxon>Pseudomonadati</taxon>
        <taxon>Planctomycetota</taxon>
        <taxon>Planctomycetia</taxon>
        <taxon>Isosphaerales</taxon>
        <taxon>Isosphaeraceae</taxon>
        <taxon>Aquisphaera</taxon>
    </lineage>
</organism>
<evidence type="ECO:0000313" key="4">
    <source>
        <dbReference type="Proteomes" id="UP000324233"/>
    </source>
</evidence>
<dbReference type="GO" id="GO:0016491">
    <property type="term" value="F:oxidoreductase activity"/>
    <property type="evidence" value="ECO:0007669"/>
    <property type="project" value="UniProtKB-KW"/>
</dbReference>
<dbReference type="InterPro" id="IPR002937">
    <property type="entry name" value="Amino_oxidase"/>
</dbReference>
<proteinExistence type="inferred from homology"/>
<dbReference type="InterPro" id="IPR050703">
    <property type="entry name" value="Flavin_MAO"/>
</dbReference>
<dbReference type="Gene3D" id="1.10.405.10">
    <property type="entry name" value="Guanine Nucleotide Dissociation Inhibitor, domain 1"/>
    <property type="match status" value="1"/>
</dbReference>
<keyword evidence="4" id="KW-1185">Reference proteome</keyword>
<dbReference type="AlphaFoldDB" id="A0A5B9VVT4"/>
<name>A0A5B9VVT4_9BACT</name>
<sequence length="515" mass="55177">MQRAGRSPLFRAVRRAFQAARLRSHEGTLGVGDRPGIGRRRFLASGVLAAAYAARPGVARAGRHAPRIAVVGAGIAGLNATYLLANAGLDAALYEGSDHIGGRIQTNHGGVAPGVYTELGGEFIDSGHDDMLALAQAFGLGLIDTQAPGEAGLQVAYYAKGRLRSEAEVIDAFGPLAATVDGDSSNLSDDITFQSHSKFDVRLDRTPLDHYLRKNAGVDWLYDILEAAYVNEFGLDLKDQSTLNFVETIGTDTSAGFAIYGESDQRFKILGGNHQVVAALAERVADRTELAHRLEAIARRADGTFSLTFQAPGGRRNATADYVVLCLPFTTLRSVDIRVPLPPIKQKAIHELGYGVDAKLILGFQGRPWRDLGYGGDSYADLPYQSGWDSSREQATTAGAYTIYPGGDAALALQPGTAHHQAERLLPGLDRVFPGARSRWLGTALRAYWPGNPFIRASYAAYRPGQWTTIRGAEGLPVGRLSFAGEHTSLDWQGYMNGGAESGRLAAEALIARLA</sequence>
<dbReference type="Gene3D" id="3.50.50.60">
    <property type="entry name" value="FAD/NAD(P)-binding domain"/>
    <property type="match status" value="1"/>
</dbReference>
<dbReference type="Pfam" id="PF01593">
    <property type="entry name" value="Amino_oxidase"/>
    <property type="match status" value="1"/>
</dbReference>
<dbReference type="Gene3D" id="3.90.660.10">
    <property type="match status" value="1"/>
</dbReference>
<evidence type="ECO:0000313" key="3">
    <source>
        <dbReference type="EMBL" id="QEH31830.1"/>
    </source>
</evidence>
<comment type="similarity">
    <text evidence="1">Belongs to the flavin monoamine oxidase family.</text>
</comment>
<dbReference type="SUPFAM" id="SSF54373">
    <property type="entry name" value="FAD-linked reductases, C-terminal domain"/>
    <property type="match status" value="1"/>
</dbReference>
<dbReference type="EC" id="1.4.3.23" evidence="3"/>
<dbReference type="PANTHER" id="PTHR43563:SF1">
    <property type="entry name" value="AMINE OXIDASE [FLAVIN-CONTAINING] B"/>
    <property type="match status" value="1"/>
</dbReference>
<dbReference type="Proteomes" id="UP000324233">
    <property type="component" value="Chromosome"/>
</dbReference>
<protein>
    <submittedName>
        <fullName evidence="3">Flavin-dependent L-tryptophan oxidase RebO</fullName>
        <ecNumber evidence="3">1.4.3.23</ecNumber>
    </submittedName>
</protein>
<accession>A0A5B9VVT4</accession>
<dbReference type="InterPro" id="IPR036188">
    <property type="entry name" value="FAD/NAD-bd_sf"/>
</dbReference>
<dbReference type="PANTHER" id="PTHR43563">
    <property type="entry name" value="AMINE OXIDASE"/>
    <property type="match status" value="1"/>
</dbReference>
<dbReference type="SUPFAM" id="SSF51905">
    <property type="entry name" value="FAD/NAD(P)-binding domain"/>
    <property type="match status" value="1"/>
</dbReference>